<organism evidence="2 3">
    <name type="scientific">Novosphingobium aquae</name>
    <dbReference type="NCBI Taxonomy" id="3133435"/>
    <lineage>
        <taxon>Bacteria</taxon>
        <taxon>Pseudomonadati</taxon>
        <taxon>Pseudomonadota</taxon>
        <taxon>Alphaproteobacteria</taxon>
        <taxon>Sphingomonadales</taxon>
        <taxon>Sphingomonadaceae</taxon>
        <taxon>Novosphingobium</taxon>
    </lineage>
</organism>
<protein>
    <recommendedName>
        <fullName evidence="4">Secreted protein</fullName>
    </recommendedName>
</protein>
<sequence length="210" mass="21143">MSRIFALLALSPIVAITSLGACSGQRSDSEPTSEAANASGASAQSALDAVVSPTAAVQFGDAAGPGAGGRVLTLSGLGTLLFDQAPPGDGPWSERGAQASDTCRVITSADYPGVYAITEGGKVRRITAGASSNVTSIEGIGVGSTRAQVNDAFPGFQETPHKYVAGAKYLTTPGAENGRPAVRLEMSPQGKVTAIHIGMMPTLGYVEACS</sequence>
<accession>A0ABU8SBN0</accession>
<keyword evidence="1" id="KW-0732">Signal</keyword>
<feature type="chain" id="PRO_5045491652" description="Secreted protein" evidence="1">
    <location>
        <begin position="22"/>
        <end position="210"/>
    </location>
</feature>
<keyword evidence="3" id="KW-1185">Reference proteome</keyword>
<dbReference type="EMBL" id="JBBHJY010000008">
    <property type="protein sequence ID" value="MEJ6011305.1"/>
    <property type="molecule type" value="Genomic_DNA"/>
</dbReference>
<evidence type="ECO:0000256" key="1">
    <source>
        <dbReference type="SAM" id="SignalP"/>
    </source>
</evidence>
<proteinExistence type="predicted"/>
<dbReference type="PROSITE" id="PS51257">
    <property type="entry name" value="PROKAR_LIPOPROTEIN"/>
    <property type="match status" value="1"/>
</dbReference>
<feature type="signal peptide" evidence="1">
    <location>
        <begin position="1"/>
        <end position="21"/>
    </location>
</feature>
<dbReference type="Proteomes" id="UP001379235">
    <property type="component" value="Unassembled WGS sequence"/>
</dbReference>
<comment type="caution">
    <text evidence="2">The sequence shown here is derived from an EMBL/GenBank/DDBJ whole genome shotgun (WGS) entry which is preliminary data.</text>
</comment>
<name>A0ABU8SBN0_9SPHN</name>
<evidence type="ECO:0000313" key="2">
    <source>
        <dbReference type="EMBL" id="MEJ6011305.1"/>
    </source>
</evidence>
<evidence type="ECO:0008006" key="4">
    <source>
        <dbReference type="Google" id="ProtNLM"/>
    </source>
</evidence>
<reference evidence="2 3" key="1">
    <citation type="submission" date="2024-03" db="EMBL/GenBank/DDBJ databases">
        <authorList>
            <person name="Jo J.-H."/>
        </authorList>
    </citation>
    <scope>NUCLEOTIDE SEQUENCE [LARGE SCALE GENOMIC DNA]</scope>
    <source>
        <strain evidence="2 3">AS3R-12</strain>
    </source>
</reference>
<evidence type="ECO:0000313" key="3">
    <source>
        <dbReference type="Proteomes" id="UP001379235"/>
    </source>
</evidence>
<gene>
    <name evidence="2" type="ORF">WG900_15390</name>
</gene>
<dbReference type="RefSeq" id="WP_339968398.1">
    <property type="nucleotide sequence ID" value="NZ_JBBHJY010000008.1"/>
</dbReference>